<evidence type="ECO:0000256" key="5">
    <source>
        <dbReference type="ARBA" id="ARBA00023014"/>
    </source>
</evidence>
<dbReference type="GO" id="GO:0051537">
    <property type="term" value="F:2 iron, 2 sulfur cluster binding"/>
    <property type="evidence" value="ECO:0007669"/>
    <property type="project" value="UniProtKB-KW"/>
</dbReference>
<dbReference type="PANTHER" id="PTHR44379:SF8">
    <property type="entry name" value="XANTHINE DEHYDROGENASE IRON-SULFUR-BINDING SUBUNIT XDHC-RELATED"/>
    <property type="match status" value="1"/>
</dbReference>
<keyword evidence="5" id="KW-0411">Iron-sulfur</keyword>
<dbReference type="EMBL" id="PVXM01000052">
    <property type="protein sequence ID" value="PRR69687.1"/>
    <property type="molecule type" value="Genomic_DNA"/>
</dbReference>
<dbReference type="CDD" id="cd00207">
    <property type="entry name" value="fer2"/>
    <property type="match status" value="1"/>
</dbReference>
<dbReference type="InterPro" id="IPR002888">
    <property type="entry name" value="2Fe-2S-bd"/>
</dbReference>
<sequence length="164" mass="17568">MMDILSEVAVTINVNGRPIKATVSPEESLLDFLRYRAGVTDVKCGCNKGDCGTCTVILEDKAVKSCLVLAAQVDGKRVLTLQGFEEDALMQALQKSFATHGAVQCGFCTPGMLLTARNFLEHNPKPERTEIKEAISGNLCRCTGYKKIVDAVAAVVDNETGEGA</sequence>
<dbReference type="SUPFAM" id="SSF54292">
    <property type="entry name" value="2Fe-2S ferredoxin-like"/>
    <property type="match status" value="1"/>
</dbReference>
<evidence type="ECO:0000256" key="3">
    <source>
        <dbReference type="ARBA" id="ARBA00023002"/>
    </source>
</evidence>
<dbReference type="InterPro" id="IPR012675">
    <property type="entry name" value="Beta-grasp_dom_sf"/>
</dbReference>
<dbReference type="Pfam" id="PF01799">
    <property type="entry name" value="Fer2_2"/>
    <property type="match status" value="1"/>
</dbReference>
<dbReference type="InterPro" id="IPR036010">
    <property type="entry name" value="2Fe-2S_ferredoxin-like_sf"/>
</dbReference>
<accession>A0A2T0ALS1</accession>
<evidence type="ECO:0000259" key="6">
    <source>
        <dbReference type="PROSITE" id="PS51085"/>
    </source>
</evidence>
<evidence type="ECO:0000313" key="8">
    <source>
        <dbReference type="Proteomes" id="UP000238415"/>
    </source>
</evidence>
<dbReference type="GO" id="GO:0046872">
    <property type="term" value="F:metal ion binding"/>
    <property type="evidence" value="ECO:0007669"/>
    <property type="project" value="UniProtKB-KW"/>
</dbReference>
<dbReference type="SUPFAM" id="SSF47741">
    <property type="entry name" value="CO dehydrogenase ISP C-domain like"/>
    <property type="match status" value="1"/>
</dbReference>
<gene>
    <name evidence="7" type="primary">ndhS_1</name>
    <name evidence="7" type="ORF">MOHU_22270</name>
</gene>
<dbReference type="GO" id="GO:0050138">
    <property type="term" value="F:nicotinate dehydrogenase activity"/>
    <property type="evidence" value="ECO:0007669"/>
    <property type="project" value="UniProtKB-EC"/>
</dbReference>
<keyword evidence="4" id="KW-0408">Iron</keyword>
<evidence type="ECO:0000256" key="2">
    <source>
        <dbReference type="ARBA" id="ARBA00022723"/>
    </source>
</evidence>
<keyword evidence="8" id="KW-1185">Reference proteome</keyword>
<dbReference type="InterPro" id="IPR036884">
    <property type="entry name" value="2Fe-2S-bd_dom_sf"/>
</dbReference>
<feature type="domain" description="2Fe-2S ferredoxin-type" evidence="6">
    <location>
        <begin position="8"/>
        <end position="84"/>
    </location>
</feature>
<keyword evidence="1" id="KW-0001">2Fe-2S</keyword>
<dbReference type="Gene3D" id="3.10.20.30">
    <property type="match status" value="1"/>
</dbReference>
<dbReference type="InterPro" id="IPR001041">
    <property type="entry name" value="2Fe-2S_ferredoxin-type"/>
</dbReference>
<dbReference type="Gene3D" id="1.10.150.120">
    <property type="entry name" value="[2Fe-2S]-binding domain"/>
    <property type="match status" value="1"/>
</dbReference>
<dbReference type="InterPro" id="IPR006058">
    <property type="entry name" value="2Fe2S_fd_BS"/>
</dbReference>
<dbReference type="EC" id="1.17.1.5" evidence="7"/>
<organism evidence="7 8">
    <name type="scientific">Neomoorella humiferrea</name>
    <dbReference type="NCBI Taxonomy" id="676965"/>
    <lineage>
        <taxon>Bacteria</taxon>
        <taxon>Bacillati</taxon>
        <taxon>Bacillota</taxon>
        <taxon>Clostridia</taxon>
        <taxon>Neomoorellales</taxon>
        <taxon>Neomoorellaceae</taxon>
        <taxon>Neomoorella</taxon>
    </lineage>
</organism>
<comment type="caution">
    <text evidence="7">The sequence shown here is derived from an EMBL/GenBank/DDBJ whole genome shotgun (WGS) entry which is preliminary data.</text>
</comment>
<evidence type="ECO:0000256" key="1">
    <source>
        <dbReference type="ARBA" id="ARBA00022714"/>
    </source>
</evidence>
<protein>
    <submittedName>
        <fullName evidence="7">Nicotinate dehydrogenase small FeS subunit</fullName>
        <ecNumber evidence="7">1.17.1.5</ecNumber>
    </submittedName>
</protein>
<dbReference type="PANTHER" id="PTHR44379">
    <property type="entry name" value="OXIDOREDUCTASE WITH IRON-SULFUR SUBUNIT"/>
    <property type="match status" value="1"/>
</dbReference>
<dbReference type="AlphaFoldDB" id="A0A2T0ALS1"/>
<dbReference type="Proteomes" id="UP000238415">
    <property type="component" value="Unassembled WGS sequence"/>
</dbReference>
<dbReference type="PROSITE" id="PS51085">
    <property type="entry name" value="2FE2S_FER_2"/>
    <property type="match status" value="1"/>
</dbReference>
<name>A0A2T0ALS1_9FIRM</name>
<evidence type="ECO:0000313" key="7">
    <source>
        <dbReference type="EMBL" id="PRR69687.1"/>
    </source>
</evidence>
<reference evidence="7 8" key="1">
    <citation type="submission" date="2018-03" db="EMBL/GenBank/DDBJ databases">
        <title>Genome sequence of Moorella humiferrea DSM 23265.</title>
        <authorList>
            <person name="Poehlein A."/>
            <person name="Daniel R."/>
        </authorList>
    </citation>
    <scope>NUCLEOTIDE SEQUENCE [LARGE SCALE GENOMIC DNA]</scope>
    <source>
        <strain evidence="7 8">DSM 23265</strain>
    </source>
</reference>
<dbReference type="RefSeq" id="WP_343105507.1">
    <property type="nucleotide sequence ID" value="NZ_CP136419.1"/>
</dbReference>
<dbReference type="Pfam" id="PF00111">
    <property type="entry name" value="Fer2"/>
    <property type="match status" value="1"/>
</dbReference>
<keyword evidence="2" id="KW-0479">Metal-binding</keyword>
<dbReference type="PROSITE" id="PS00197">
    <property type="entry name" value="2FE2S_FER_1"/>
    <property type="match status" value="1"/>
</dbReference>
<dbReference type="InterPro" id="IPR051452">
    <property type="entry name" value="Diverse_Oxidoreductases"/>
</dbReference>
<proteinExistence type="predicted"/>
<keyword evidence="3 7" id="KW-0560">Oxidoreductase</keyword>
<evidence type="ECO:0000256" key="4">
    <source>
        <dbReference type="ARBA" id="ARBA00023004"/>
    </source>
</evidence>